<evidence type="ECO:0000313" key="2">
    <source>
        <dbReference type="EMBL" id="KAE9332127.1"/>
    </source>
</evidence>
<dbReference type="EMBL" id="QXFY01000964">
    <property type="protein sequence ID" value="KAE9332127.1"/>
    <property type="molecule type" value="Genomic_DNA"/>
</dbReference>
<proteinExistence type="predicted"/>
<dbReference type="AlphaFoldDB" id="A0A6G0RF29"/>
<feature type="region of interest" description="Disordered" evidence="1">
    <location>
        <begin position="62"/>
        <end position="96"/>
    </location>
</feature>
<comment type="caution">
    <text evidence="2">The sequence shown here is derived from an EMBL/GenBank/DDBJ whole genome shotgun (WGS) entry which is preliminary data.</text>
</comment>
<organism evidence="2 3">
    <name type="scientific">Phytophthora fragariae</name>
    <dbReference type="NCBI Taxonomy" id="53985"/>
    <lineage>
        <taxon>Eukaryota</taxon>
        <taxon>Sar</taxon>
        <taxon>Stramenopiles</taxon>
        <taxon>Oomycota</taxon>
        <taxon>Peronosporomycetes</taxon>
        <taxon>Peronosporales</taxon>
        <taxon>Peronosporaceae</taxon>
        <taxon>Phytophthora</taxon>
    </lineage>
</organism>
<evidence type="ECO:0000313" key="3">
    <source>
        <dbReference type="Proteomes" id="UP000486351"/>
    </source>
</evidence>
<dbReference type="Proteomes" id="UP000486351">
    <property type="component" value="Unassembled WGS sequence"/>
</dbReference>
<accession>A0A6G0RF29</accession>
<feature type="compositionally biased region" description="Low complexity" evidence="1">
    <location>
        <begin position="128"/>
        <end position="144"/>
    </location>
</feature>
<name>A0A6G0RF29_9STRA</name>
<protein>
    <submittedName>
        <fullName evidence="2">Uncharacterized protein</fullName>
    </submittedName>
</protein>
<reference evidence="2 3" key="1">
    <citation type="submission" date="2018-09" db="EMBL/GenBank/DDBJ databases">
        <title>Genomic investigation of the strawberry pathogen Phytophthora fragariae indicates pathogenicity is determined by transcriptional variation in three key races.</title>
        <authorList>
            <person name="Adams T.M."/>
            <person name="Armitage A.D."/>
            <person name="Sobczyk M.K."/>
            <person name="Bates H.J."/>
            <person name="Dunwell J.M."/>
            <person name="Nellist C.F."/>
            <person name="Harrison R.J."/>
        </authorList>
    </citation>
    <scope>NUCLEOTIDE SEQUENCE [LARGE SCALE GENOMIC DNA]</scope>
    <source>
        <strain evidence="2 3">NOV-77</strain>
    </source>
</reference>
<sequence>MNKLLKKYKSPASSPEAASLWAVSSFQPSNLQDAPPSAETGTQPNVVSSAATVDLLAQKQTTGDALAVSSEWTTLPAAEEPAQPSPWTTAGTEKEEQVQFVEEFVEKTLVVVEEVAAPCGSGGGRAGGAATTRRQFRTAASSATPTSKEDAHQAPSRSWPSKLSAFSRSVSSTSNVSAPRDVAGMTRNDKA</sequence>
<evidence type="ECO:0000256" key="1">
    <source>
        <dbReference type="SAM" id="MobiDB-lite"/>
    </source>
</evidence>
<feature type="compositionally biased region" description="Low complexity" evidence="1">
    <location>
        <begin position="164"/>
        <end position="178"/>
    </location>
</feature>
<feature type="region of interest" description="Disordered" evidence="1">
    <location>
        <begin position="118"/>
        <end position="191"/>
    </location>
</feature>
<gene>
    <name evidence="2" type="ORF">PF008_g15093</name>
</gene>